<dbReference type="InterPro" id="IPR036249">
    <property type="entry name" value="Thioredoxin-like_sf"/>
</dbReference>
<dbReference type="NCBIfam" id="NF006960">
    <property type="entry name" value="PRK09437.1"/>
    <property type="match status" value="1"/>
</dbReference>
<dbReference type="InterPro" id="IPR000866">
    <property type="entry name" value="AhpC/TSA"/>
</dbReference>
<reference evidence="12 13" key="1">
    <citation type="journal article" date="2022" name="Nat. Ecol. Evol.">
        <title>A masculinizing supergene underlies an exaggerated male reproductive morph in a spider.</title>
        <authorList>
            <person name="Hendrickx F."/>
            <person name="De Corte Z."/>
            <person name="Sonet G."/>
            <person name="Van Belleghem S.M."/>
            <person name="Kostlbacher S."/>
            <person name="Vangestel C."/>
        </authorList>
    </citation>
    <scope>NUCLEOTIDE SEQUENCE [LARGE SCALE GENOMIC DNA]</scope>
    <source>
        <strain evidence="12">W744_W776</strain>
    </source>
</reference>
<keyword evidence="13" id="KW-1185">Reference proteome</keyword>
<organism evidence="12 13">
    <name type="scientific">Oedothorax gibbosus</name>
    <dbReference type="NCBI Taxonomy" id="931172"/>
    <lineage>
        <taxon>Eukaryota</taxon>
        <taxon>Metazoa</taxon>
        <taxon>Ecdysozoa</taxon>
        <taxon>Arthropoda</taxon>
        <taxon>Chelicerata</taxon>
        <taxon>Arachnida</taxon>
        <taxon>Araneae</taxon>
        <taxon>Araneomorphae</taxon>
        <taxon>Entelegynae</taxon>
        <taxon>Araneoidea</taxon>
        <taxon>Linyphiidae</taxon>
        <taxon>Erigoninae</taxon>
        <taxon>Oedothorax</taxon>
    </lineage>
</organism>
<gene>
    <name evidence="12" type="ORF">JTE90_006263</name>
</gene>
<keyword evidence="7" id="KW-0676">Redox-active center</keyword>
<dbReference type="FunFam" id="3.40.30.10:FF:000007">
    <property type="entry name" value="Thioredoxin-dependent thiol peroxidase"/>
    <property type="match status" value="1"/>
</dbReference>
<dbReference type="GO" id="GO:0045454">
    <property type="term" value="P:cell redox homeostasis"/>
    <property type="evidence" value="ECO:0007669"/>
    <property type="project" value="TreeGrafter"/>
</dbReference>
<dbReference type="Proteomes" id="UP000827092">
    <property type="component" value="Unassembled WGS sequence"/>
</dbReference>
<evidence type="ECO:0000256" key="6">
    <source>
        <dbReference type="ARBA" id="ARBA00023157"/>
    </source>
</evidence>
<keyword evidence="4" id="KW-0049">Antioxidant</keyword>
<dbReference type="Pfam" id="PF00578">
    <property type="entry name" value="AhpC-TSA"/>
    <property type="match status" value="1"/>
</dbReference>
<evidence type="ECO:0000256" key="2">
    <source>
        <dbReference type="ARBA" id="ARBA00013017"/>
    </source>
</evidence>
<keyword evidence="5" id="KW-0560">Oxidoreductase</keyword>
<sequence length="223" mass="25604">MIDFMDNQSEITLQRIEENPSIHSSNIATRIANELQEYNSRRSSEINESIHHKMQLLDENYNMEQGMELAVGNSAPDFSLPADSGENLSLSGFFGKKNVVLYFYPKDGTPICTMEAKGFRDKIDDFSSLDTVIIGVSKDSVERHANFKAKYSLPFYLVSDENGEMLEKYGVWVEKSMFFKKYMGIERTTFLIDKQGKIMKIWKNVKISGHVDEVLEEIKKNID</sequence>
<dbReference type="InterPro" id="IPR050924">
    <property type="entry name" value="Peroxiredoxin_BCP/PrxQ"/>
</dbReference>
<evidence type="ECO:0000256" key="8">
    <source>
        <dbReference type="ARBA" id="ARBA00032824"/>
    </source>
</evidence>
<evidence type="ECO:0000256" key="3">
    <source>
        <dbReference type="ARBA" id="ARBA00022559"/>
    </source>
</evidence>
<accession>A0AAV6TPM6</accession>
<dbReference type="SUPFAM" id="SSF52833">
    <property type="entry name" value="Thioredoxin-like"/>
    <property type="match status" value="1"/>
</dbReference>
<comment type="subunit">
    <text evidence="1">Monomer.</text>
</comment>
<evidence type="ECO:0000256" key="10">
    <source>
        <dbReference type="ARBA" id="ARBA00049091"/>
    </source>
</evidence>
<evidence type="ECO:0000256" key="5">
    <source>
        <dbReference type="ARBA" id="ARBA00023002"/>
    </source>
</evidence>
<comment type="similarity">
    <text evidence="9">Belongs to the peroxiredoxin family. BCP/PrxQ subfamily.</text>
</comment>
<dbReference type="AlphaFoldDB" id="A0AAV6TPM6"/>
<evidence type="ECO:0000259" key="11">
    <source>
        <dbReference type="PROSITE" id="PS51352"/>
    </source>
</evidence>
<dbReference type="GO" id="GO:0034599">
    <property type="term" value="P:cellular response to oxidative stress"/>
    <property type="evidence" value="ECO:0007669"/>
    <property type="project" value="TreeGrafter"/>
</dbReference>
<evidence type="ECO:0000256" key="1">
    <source>
        <dbReference type="ARBA" id="ARBA00011245"/>
    </source>
</evidence>
<dbReference type="PANTHER" id="PTHR42801:SF4">
    <property type="entry name" value="AHPC_TSA FAMILY PROTEIN"/>
    <property type="match status" value="1"/>
</dbReference>
<evidence type="ECO:0000313" key="13">
    <source>
        <dbReference type="Proteomes" id="UP000827092"/>
    </source>
</evidence>
<dbReference type="PANTHER" id="PTHR42801">
    <property type="entry name" value="THIOREDOXIN-DEPENDENT PEROXIDE REDUCTASE"/>
    <property type="match status" value="1"/>
</dbReference>
<keyword evidence="6" id="KW-1015">Disulfide bond</keyword>
<feature type="domain" description="Thioredoxin" evidence="11">
    <location>
        <begin position="69"/>
        <end position="223"/>
    </location>
</feature>
<evidence type="ECO:0000256" key="9">
    <source>
        <dbReference type="ARBA" id="ARBA00038489"/>
    </source>
</evidence>
<dbReference type="CDD" id="cd03017">
    <property type="entry name" value="PRX_BCP"/>
    <property type="match status" value="1"/>
</dbReference>
<keyword evidence="3" id="KW-0575">Peroxidase</keyword>
<dbReference type="InterPro" id="IPR013766">
    <property type="entry name" value="Thioredoxin_domain"/>
</dbReference>
<dbReference type="GO" id="GO:0008379">
    <property type="term" value="F:thioredoxin peroxidase activity"/>
    <property type="evidence" value="ECO:0007669"/>
    <property type="project" value="TreeGrafter"/>
</dbReference>
<dbReference type="EC" id="1.11.1.24" evidence="2"/>
<name>A0AAV6TPM6_9ARAC</name>
<dbReference type="EMBL" id="JAFNEN010001661">
    <property type="protein sequence ID" value="KAG8173544.1"/>
    <property type="molecule type" value="Genomic_DNA"/>
</dbReference>
<comment type="caution">
    <text evidence="12">The sequence shown here is derived from an EMBL/GenBank/DDBJ whole genome shotgun (WGS) entry which is preliminary data.</text>
</comment>
<dbReference type="PROSITE" id="PS51352">
    <property type="entry name" value="THIOREDOXIN_2"/>
    <property type="match status" value="1"/>
</dbReference>
<comment type="catalytic activity">
    <reaction evidence="10">
        <text>a hydroperoxide + [thioredoxin]-dithiol = an alcohol + [thioredoxin]-disulfide + H2O</text>
        <dbReference type="Rhea" id="RHEA:62620"/>
        <dbReference type="Rhea" id="RHEA-COMP:10698"/>
        <dbReference type="Rhea" id="RHEA-COMP:10700"/>
        <dbReference type="ChEBI" id="CHEBI:15377"/>
        <dbReference type="ChEBI" id="CHEBI:29950"/>
        <dbReference type="ChEBI" id="CHEBI:30879"/>
        <dbReference type="ChEBI" id="CHEBI:35924"/>
        <dbReference type="ChEBI" id="CHEBI:50058"/>
        <dbReference type="EC" id="1.11.1.24"/>
    </reaction>
</comment>
<evidence type="ECO:0000256" key="4">
    <source>
        <dbReference type="ARBA" id="ARBA00022862"/>
    </source>
</evidence>
<protein>
    <recommendedName>
        <fullName evidence="2">thioredoxin-dependent peroxiredoxin</fullName>
        <ecNumber evidence="2">1.11.1.24</ecNumber>
    </recommendedName>
    <alternativeName>
        <fullName evidence="8">Thioredoxin peroxidase</fullName>
    </alternativeName>
</protein>
<dbReference type="Gene3D" id="3.40.30.10">
    <property type="entry name" value="Glutaredoxin"/>
    <property type="match status" value="1"/>
</dbReference>
<evidence type="ECO:0000256" key="7">
    <source>
        <dbReference type="ARBA" id="ARBA00023284"/>
    </source>
</evidence>
<dbReference type="GO" id="GO:0005737">
    <property type="term" value="C:cytoplasm"/>
    <property type="evidence" value="ECO:0007669"/>
    <property type="project" value="TreeGrafter"/>
</dbReference>
<proteinExistence type="inferred from homology"/>
<evidence type="ECO:0000313" key="12">
    <source>
        <dbReference type="EMBL" id="KAG8173544.1"/>
    </source>
</evidence>